<feature type="compositionally biased region" description="Polar residues" evidence="1">
    <location>
        <begin position="64"/>
        <end position="74"/>
    </location>
</feature>
<evidence type="ECO:0000256" key="1">
    <source>
        <dbReference type="SAM" id="MobiDB-lite"/>
    </source>
</evidence>
<comment type="caution">
    <text evidence="3">The sequence shown here is derived from an EMBL/GenBank/DDBJ whole genome shotgun (WGS) entry which is preliminary data.</text>
</comment>
<name>A0A9N9GWG6_9GLOM</name>
<dbReference type="AlphaFoldDB" id="A0A9N9GWG6"/>
<feature type="compositionally biased region" description="Gly residues" evidence="1">
    <location>
        <begin position="35"/>
        <end position="48"/>
    </location>
</feature>
<keyword evidence="4" id="KW-1185">Reference proteome</keyword>
<dbReference type="EMBL" id="CAJVPY010005281">
    <property type="protein sequence ID" value="CAG8639555.1"/>
    <property type="molecule type" value="Genomic_DNA"/>
</dbReference>
<feature type="compositionally biased region" description="Polar residues" evidence="1">
    <location>
        <begin position="114"/>
        <end position="125"/>
    </location>
</feature>
<feature type="compositionally biased region" description="Low complexity" evidence="1">
    <location>
        <begin position="126"/>
        <end position="141"/>
    </location>
</feature>
<feature type="compositionally biased region" description="Low complexity" evidence="1">
    <location>
        <begin position="100"/>
        <end position="113"/>
    </location>
</feature>
<feature type="region of interest" description="Disordered" evidence="1">
    <location>
        <begin position="30"/>
        <end position="145"/>
    </location>
</feature>
<evidence type="ECO:0000256" key="2">
    <source>
        <dbReference type="SAM" id="SignalP"/>
    </source>
</evidence>
<dbReference type="Proteomes" id="UP000789405">
    <property type="component" value="Unassembled WGS sequence"/>
</dbReference>
<feature type="signal peptide" evidence="2">
    <location>
        <begin position="1"/>
        <end position="20"/>
    </location>
</feature>
<sequence>MNFLNIILFILSTTIVVSLAQFGSPGMGSPDMGSPGFGGGGNPKGGNQGFDPSGLLGGSPKGSNQGFDPSSGSEPKSGGNPAPSHGQNQAPKSSSPNGNASKSPPAKTAPSSSQGKAPTSGSPQTSPAGSGKGAPSSGSKSLPDVRKVPWQEKEKACILVSGPPNNTIIEPETKHRISWNQSPCQMSARVVGMFHVFLYNNLQAVPDEKAKKRDYSPNGKPRITNASNFYIRVETISKSGIFGATPPLGGTYGPISLSLEEPPPGWNETHADAVSEGQKVHTSSSTCVVKFCNWLG</sequence>
<organism evidence="3 4">
    <name type="scientific">Dentiscutata erythropus</name>
    <dbReference type="NCBI Taxonomy" id="1348616"/>
    <lineage>
        <taxon>Eukaryota</taxon>
        <taxon>Fungi</taxon>
        <taxon>Fungi incertae sedis</taxon>
        <taxon>Mucoromycota</taxon>
        <taxon>Glomeromycotina</taxon>
        <taxon>Glomeromycetes</taxon>
        <taxon>Diversisporales</taxon>
        <taxon>Gigasporaceae</taxon>
        <taxon>Dentiscutata</taxon>
    </lineage>
</organism>
<accession>A0A9N9GWG6</accession>
<reference evidence="3" key="1">
    <citation type="submission" date="2021-06" db="EMBL/GenBank/DDBJ databases">
        <authorList>
            <person name="Kallberg Y."/>
            <person name="Tangrot J."/>
            <person name="Rosling A."/>
        </authorList>
    </citation>
    <scope>NUCLEOTIDE SEQUENCE</scope>
    <source>
        <strain evidence="3">MA453B</strain>
    </source>
</reference>
<evidence type="ECO:0000313" key="3">
    <source>
        <dbReference type="EMBL" id="CAG8639555.1"/>
    </source>
</evidence>
<feature type="compositionally biased region" description="Polar residues" evidence="1">
    <location>
        <begin position="85"/>
        <end position="99"/>
    </location>
</feature>
<feature type="non-terminal residue" evidence="3">
    <location>
        <position position="1"/>
    </location>
</feature>
<dbReference type="OrthoDB" id="2325069at2759"/>
<feature type="chain" id="PRO_5040421985" evidence="2">
    <location>
        <begin position="21"/>
        <end position="296"/>
    </location>
</feature>
<keyword evidence="2" id="KW-0732">Signal</keyword>
<gene>
    <name evidence="3" type="ORF">DERYTH_LOCUS9579</name>
</gene>
<proteinExistence type="predicted"/>
<protein>
    <submittedName>
        <fullName evidence="3">16339_t:CDS:1</fullName>
    </submittedName>
</protein>
<evidence type="ECO:0000313" key="4">
    <source>
        <dbReference type="Proteomes" id="UP000789405"/>
    </source>
</evidence>